<dbReference type="AlphaFoldDB" id="B0CDK7"/>
<keyword evidence="1" id="KW-0472">Membrane</keyword>
<evidence type="ECO:0000313" key="3">
    <source>
        <dbReference type="Proteomes" id="UP000000268"/>
    </source>
</evidence>
<dbReference type="RefSeq" id="WP_010480124.1">
    <property type="nucleotide sequence ID" value="NC_009925.1"/>
</dbReference>
<dbReference type="STRING" id="329726.AM1_3080"/>
<evidence type="ECO:0000256" key="1">
    <source>
        <dbReference type="SAM" id="Phobius"/>
    </source>
</evidence>
<reference evidence="2 3" key="1">
    <citation type="journal article" date="2008" name="Proc. Natl. Acad. Sci. U.S.A.">
        <title>Niche adaptation and genome expansion in the chlorophyll d-producing cyanobacterium Acaryochloris marina.</title>
        <authorList>
            <person name="Swingley W.D."/>
            <person name="Chen M."/>
            <person name="Cheung P.C."/>
            <person name="Conrad A.L."/>
            <person name="Dejesa L.C."/>
            <person name="Hao J."/>
            <person name="Honchak B.M."/>
            <person name="Karbach L.E."/>
            <person name="Kurdoglu A."/>
            <person name="Lahiri S."/>
            <person name="Mastrian S.D."/>
            <person name="Miyashita H."/>
            <person name="Page L."/>
            <person name="Ramakrishna P."/>
            <person name="Satoh S."/>
            <person name="Sattley W.M."/>
            <person name="Shimada Y."/>
            <person name="Taylor H.L."/>
            <person name="Tomo T."/>
            <person name="Tsuchiya T."/>
            <person name="Wang Z.T."/>
            <person name="Raymond J."/>
            <person name="Mimuro M."/>
            <person name="Blankenship R.E."/>
            <person name="Touchman J.W."/>
        </authorList>
    </citation>
    <scope>NUCLEOTIDE SEQUENCE [LARGE SCALE GENOMIC DNA]</scope>
    <source>
        <strain evidence="3">MBIC 11017</strain>
    </source>
</reference>
<dbReference type="HOGENOM" id="CLU_189266_0_0_3"/>
<organism evidence="2 3">
    <name type="scientific">Acaryochloris marina (strain MBIC 11017)</name>
    <dbReference type="NCBI Taxonomy" id="329726"/>
    <lineage>
        <taxon>Bacteria</taxon>
        <taxon>Bacillati</taxon>
        <taxon>Cyanobacteriota</taxon>
        <taxon>Cyanophyceae</taxon>
        <taxon>Acaryochloridales</taxon>
        <taxon>Acaryochloridaceae</taxon>
        <taxon>Acaryochloris</taxon>
    </lineage>
</organism>
<keyword evidence="3" id="KW-1185">Reference proteome</keyword>
<accession>B0CDK7</accession>
<evidence type="ECO:0000313" key="2">
    <source>
        <dbReference type="EMBL" id="ABW28076.1"/>
    </source>
</evidence>
<dbReference type="InterPro" id="IPR008470">
    <property type="entry name" value="Uncharacterised_Ycf33"/>
</dbReference>
<name>B0CDK7_ACAM1</name>
<dbReference type="KEGG" id="amr:AM1_3080"/>
<dbReference type="Pfam" id="PF05421">
    <property type="entry name" value="DUF751"/>
    <property type="match status" value="1"/>
</dbReference>
<keyword evidence="1" id="KW-1133">Transmembrane helix</keyword>
<dbReference type="EMBL" id="CP000828">
    <property type="protein sequence ID" value="ABW28076.1"/>
    <property type="molecule type" value="Genomic_DNA"/>
</dbReference>
<protein>
    <submittedName>
        <fullName evidence="2">Conserved domain protein</fullName>
    </submittedName>
</protein>
<gene>
    <name evidence="2" type="ordered locus">AM1_3080</name>
</gene>
<feature type="transmembrane region" description="Helical" evidence="1">
    <location>
        <begin position="42"/>
        <end position="64"/>
    </location>
</feature>
<sequence>MGDFFKKLSSYPKFFLAIVVGVFWTLLKPLQGFAKNPVTGLAALGVIVGGFAFLSFTLSAMMGMTPLN</sequence>
<keyword evidence="1" id="KW-0812">Transmembrane</keyword>
<dbReference type="Proteomes" id="UP000000268">
    <property type="component" value="Chromosome"/>
</dbReference>
<dbReference type="OrthoDB" id="489556at2"/>
<proteinExistence type="predicted"/>